<keyword evidence="1" id="KW-0862">Zinc</keyword>
<sequence>MEAFIFLFAKCRLCLERPGVINLFGSGNEDLPEDVYLCTGLRVHPSDNFPQKICNECIGIIHEAKKLRVRAFKNDTHLRTLFMVDGVKKDNSVSN</sequence>
<dbReference type="AlphaFoldDB" id="A0A9P0G3E2"/>
<dbReference type="Gene3D" id="3.40.1800.20">
    <property type="match status" value="1"/>
</dbReference>
<evidence type="ECO:0000256" key="1">
    <source>
        <dbReference type="PROSITE-ProRule" id="PRU01263"/>
    </source>
</evidence>
<feature type="binding site" evidence="1">
    <location>
        <position position="57"/>
    </location>
    <ligand>
        <name>Zn(2+)</name>
        <dbReference type="ChEBI" id="CHEBI:29105"/>
    </ligand>
</feature>
<dbReference type="Proteomes" id="UP001153714">
    <property type="component" value="Chromosome 3"/>
</dbReference>
<keyword evidence="4" id="KW-1185">Reference proteome</keyword>
<dbReference type="GO" id="GO:0005634">
    <property type="term" value="C:nucleus"/>
    <property type="evidence" value="ECO:0007669"/>
    <property type="project" value="InterPro"/>
</dbReference>
<protein>
    <recommendedName>
        <fullName evidence="2">ZAD domain-containing protein</fullName>
    </recommendedName>
</protein>
<dbReference type="Pfam" id="PF07776">
    <property type="entry name" value="zf-AD"/>
    <property type="match status" value="1"/>
</dbReference>
<evidence type="ECO:0000259" key="2">
    <source>
        <dbReference type="PROSITE" id="PS51915"/>
    </source>
</evidence>
<dbReference type="SUPFAM" id="SSF57716">
    <property type="entry name" value="Glucocorticoid receptor-like (DNA-binding domain)"/>
    <property type="match status" value="1"/>
</dbReference>
<feature type="domain" description="ZAD" evidence="2">
    <location>
        <begin position="9"/>
        <end position="81"/>
    </location>
</feature>
<keyword evidence="1" id="KW-0863">Zinc-finger</keyword>
<reference evidence="3" key="2">
    <citation type="submission" date="2022-10" db="EMBL/GenBank/DDBJ databases">
        <authorList>
            <consortium name="ENA_rothamsted_submissions"/>
            <consortium name="culmorum"/>
            <person name="King R."/>
        </authorList>
    </citation>
    <scope>NUCLEOTIDE SEQUENCE</scope>
</reference>
<dbReference type="PROSITE" id="PS51915">
    <property type="entry name" value="ZAD"/>
    <property type="match status" value="1"/>
</dbReference>
<feature type="binding site" evidence="1">
    <location>
        <position position="54"/>
    </location>
    <ligand>
        <name>Zn(2+)</name>
        <dbReference type="ChEBI" id="CHEBI:29105"/>
    </ligand>
</feature>
<feature type="binding site" evidence="1">
    <location>
        <position position="11"/>
    </location>
    <ligand>
        <name>Zn(2+)</name>
        <dbReference type="ChEBI" id="CHEBI:29105"/>
    </ligand>
</feature>
<keyword evidence="1" id="KW-0479">Metal-binding</keyword>
<reference evidence="3" key="1">
    <citation type="submission" date="2021-12" db="EMBL/GenBank/DDBJ databases">
        <authorList>
            <person name="King R."/>
        </authorList>
    </citation>
    <scope>NUCLEOTIDE SEQUENCE</scope>
</reference>
<organism evidence="3 4">
    <name type="scientific">Diatraea saccharalis</name>
    <name type="common">sugarcane borer</name>
    <dbReference type="NCBI Taxonomy" id="40085"/>
    <lineage>
        <taxon>Eukaryota</taxon>
        <taxon>Metazoa</taxon>
        <taxon>Ecdysozoa</taxon>
        <taxon>Arthropoda</taxon>
        <taxon>Hexapoda</taxon>
        <taxon>Insecta</taxon>
        <taxon>Pterygota</taxon>
        <taxon>Neoptera</taxon>
        <taxon>Endopterygota</taxon>
        <taxon>Lepidoptera</taxon>
        <taxon>Glossata</taxon>
        <taxon>Ditrysia</taxon>
        <taxon>Pyraloidea</taxon>
        <taxon>Crambidae</taxon>
        <taxon>Crambinae</taxon>
        <taxon>Diatraea</taxon>
    </lineage>
</organism>
<proteinExistence type="predicted"/>
<accession>A0A9P0G3E2</accession>
<name>A0A9P0G3E2_9NEOP</name>
<feature type="binding site" evidence="1">
    <location>
        <position position="14"/>
    </location>
    <ligand>
        <name>Zn(2+)</name>
        <dbReference type="ChEBI" id="CHEBI:29105"/>
    </ligand>
</feature>
<evidence type="ECO:0000313" key="4">
    <source>
        <dbReference type="Proteomes" id="UP001153714"/>
    </source>
</evidence>
<gene>
    <name evidence="3" type="ORF">DIATSA_LOCUS8958</name>
</gene>
<dbReference type="EMBL" id="OU893334">
    <property type="protein sequence ID" value="CAH0758529.1"/>
    <property type="molecule type" value="Genomic_DNA"/>
</dbReference>
<dbReference type="OrthoDB" id="8113227at2759"/>
<dbReference type="GO" id="GO:0008270">
    <property type="term" value="F:zinc ion binding"/>
    <property type="evidence" value="ECO:0007669"/>
    <property type="project" value="UniProtKB-UniRule"/>
</dbReference>
<dbReference type="SMART" id="SM00868">
    <property type="entry name" value="zf-AD"/>
    <property type="match status" value="1"/>
</dbReference>
<dbReference type="InterPro" id="IPR012934">
    <property type="entry name" value="Znf_AD"/>
</dbReference>
<evidence type="ECO:0000313" key="3">
    <source>
        <dbReference type="EMBL" id="CAH0758529.1"/>
    </source>
</evidence>